<dbReference type="GO" id="GO:0005737">
    <property type="term" value="C:cytoplasm"/>
    <property type="evidence" value="ECO:0007669"/>
    <property type="project" value="UniProtKB-SubCell"/>
</dbReference>
<comment type="subcellular location">
    <subcellularLocation>
        <location evidence="1 9">Cytoplasm</location>
    </subcellularLocation>
</comment>
<proteinExistence type="inferred from homology"/>
<keyword evidence="13" id="KW-1185">Reference proteome</keyword>
<reference evidence="12 13" key="1">
    <citation type="submission" date="2019-10" db="EMBL/GenBank/DDBJ databases">
        <title>Glaciimonas soli sp. nov., a psychrophilic bacterium isolated from the forest soil of a high elevation mountain in Taiwan.</title>
        <authorList>
            <person name="Wang L.-T."/>
            <person name="Shieh W.Y."/>
        </authorList>
    </citation>
    <scope>NUCLEOTIDE SEQUENCE [LARGE SCALE GENOMIC DNA]</scope>
    <source>
        <strain evidence="12 13">GS1</strain>
    </source>
</reference>
<evidence type="ECO:0000259" key="10">
    <source>
        <dbReference type="PROSITE" id="PS51898"/>
    </source>
</evidence>
<dbReference type="OrthoDB" id="9801717at2"/>
<comment type="subunit">
    <text evidence="9">Forms a cyclic heterotetrameric complex composed of two molecules of XerC and two molecules of XerD.</text>
</comment>
<evidence type="ECO:0000256" key="8">
    <source>
        <dbReference type="ARBA" id="ARBA00023306"/>
    </source>
</evidence>
<keyword evidence="5 9" id="KW-0229">DNA integration</keyword>
<evidence type="ECO:0000259" key="11">
    <source>
        <dbReference type="PROSITE" id="PS51900"/>
    </source>
</evidence>
<feature type="active site" description="O-(3'-phospho-DNA)-tyrosine intermediate" evidence="9">
    <location>
        <position position="290"/>
    </location>
</feature>
<keyword evidence="4 9" id="KW-0159">Chromosome partition</keyword>
<evidence type="ECO:0000256" key="4">
    <source>
        <dbReference type="ARBA" id="ARBA00022829"/>
    </source>
</evidence>
<dbReference type="InterPro" id="IPR044068">
    <property type="entry name" value="CB"/>
</dbReference>
<keyword evidence="6 9" id="KW-0238">DNA-binding</keyword>
<dbReference type="InterPro" id="IPR013762">
    <property type="entry name" value="Integrase-like_cat_sf"/>
</dbReference>
<dbReference type="PROSITE" id="PS51900">
    <property type="entry name" value="CB"/>
    <property type="match status" value="1"/>
</dbReference>
<dbReference type="InterPro" id="IPR004107">
    <property type="entry name" value="Integrase_SAM-like_N"/>
</dbReference>
<dbReference type="SUPFAM" id="SSF56349">
    <property type="entry name" value="DNA breaking-rejoining enzymes"/>
    <property type="match status" value="1"/>
</dbReference>
<protein>
    <recommendedName>
        <fullName evidence="9">Tyrosine recombinase XerC</fullName>
    </recommendedName>
</protein>
<evidence type="ECO:0000256" key="9">
    <source>
        <dbReference type="HAMAP-Rule" id="MF_01808"/>
    </source>
</evidence>
<evidence type="ECO:0000256" key="2">
    <source>
        <dbReference type="ARBA" id="ARBA00022490"/>
    </source>
</evidence>
<dbReference type="RefSeq" id="WP_153234254.1">
    <property type="nucleotide sequence ID" value="NZ_WINI01000003.1"/>
</dbReference>
<dbReference type="InterPro" id="IPR010998">
    <property type="entry name" value="Integrase_recombinase_N"/>
</dbReference>
<dbReference type="GO" id="GO:0051301">
    <property type="term" value="P:cell division"/>
    <property type="evidence" value="ECO:0007669"/>
    <property type="project" value="UniProtKB-KW"/>
</dbReference>
<feature type="active site" evidence="9">
    <location>
        <position position="258"/>
    </location>
</feature>
<dbReference type="PANTHER" id="PTHR30349">
    <property type="entry name" value="PHAGE INTEGRASE-RELATED"/>
    <property type="match status" value="1"/>
</dbReference>
<feature type="active site" evidence="9">
    <location>
        <position position="179"/>
    </location>
</feature>
<dbReference type="Pfam" id="PF02899">
    <property type="entry name" value="Phage_int_SAM_1"/>
    <property type="match status" value="1"/>
</dbReference>
<organism evidence="12 13">
    <name type="scientific">Glaciimonas soli</name>
    <dbReference type="NCBI Taxonomy" id="2590999"/>
    <lineage>
        <taxon>Bacteria</taxon>
        <taxon>Pseudomonadati</taxon>
        <taxon>Pseudomonadota</taxon>
        <taxon>Betaproteobacteria</taxon>
        <taxon>Burkholderiales</taxon>
        <taxon>Oxalobacteraceae</taxon>
        <taxon>Glaciimonas</taxon>
    </lineage>
</organism>
<dbReference type="Pfam" id="PF00589">
    <property type="entry name" value="Phage_integrase"/>
    <property type="match status" value="1"/>
</dbReference>
<dbReference type="GO" id="GO:0007059">
    <property type="term" value="P:chromosome segregation"/>
    <property type="evidence" value="ECO:0007669"/>
    <property type="project" value="UniProtKB-UniRule"/>
</dbReference>
<keyword evidence="3 9" id="KW-0132">Cell division</keyword>
<keyword evidence="8 9" id="KW-0131">Cell cycle</keyword>
<dbReference type="CDD" id="cd00798">
    <property type="entry name" value="INT_XerDC_C"/>
    <property type="match status" value="1"/>
</dbReference>
<feature type="active site" evidence="9">
    <location>
        <position position="255"/>
    </location>
</feature>
<dbReference type="PROSITE" id="PS51898">
    <property type="entry name" value="TYR_RECOMBINASE"/>
    <property type="match status" value="1"/>
</dbReference>
<dbReference type="Gene3D" id="1.10.443.10">
    <property type="entry name" value="Intergrase catalytic core"/>
    <property type="match status" value="1"/>
</dbReference>
<gene>
    <name evidence="9" type="primary">xerC</name>
    <name evidence="12" type="ORF">GEV47_06295</name>
</gene>
<evidence type="ECO:0000313" key="12">
    <source>
        <dbReference type="EMBL" id="MQR00287.1"/>
    </source>
</evidence>
<dbReference type="InterPro" id="IPR002104">
    <property type="entry name" value="Integrase_catalytic"/>
</dbReference>
<dbReference type="GO" id="GO:0006313">
    <property type="term" value="P:DNA transposition"/>
    <property type="evidence" value="ECO:0007669"/>
    <property type="project" value="UniProtKB-UniRule"/>
</dbReference>
<evidence type="ECO:0000256" key="3">
    <source>
        <dbReference type="ARBA" id="ARBA00022618"/>
    </source>
</evidence>
<dbReference type="AlphaFoldDB" id="A0A843YQM9"/>
<evidence type="ECO:0000256" key="7">
    <source>
        <dbReference type="ARBA" id="ARBA00023172"/>
    </source>
</evidence>
<keyword evidence="7 9" id="KW-0233">DNA recombination</keyword>
<evidence type="ECO:0000313" key="13">
    <source>
        <dbReference type="Proteomes" id="UP000451565"/>
    </source>
</evidence>
<comment type="similarity">
    <text evidence="9">Belongs to the 'phage' integrase family. XerC subfamily.</text>
</comment>
<comment type="caution">
    <text evidence="12">The sequence shown here is derived from an EMBL/GenBank/DDBJ whole genome shotgun (WGS) entry which is preliminary data.</text>
</comment>
<dbReference type="InterPro" id="IPR023009">
    <property type="entry name" value="Tyrosine_recombinase_XerC/XerD"/>
</dbReference>
<feature type="domain" description="Core-binding (CB)" evidence="11">
    <location>
        <begin position="1"/>
        <end position="79"/>
    </location>
</feature>
<feature type="active site" evidence="9">
    <location>
        <position position="281"/>
    </location>
</feature>
<keyword evidence="2 9" id="KW-0963">Cytoplasm</keyword>
<dbReference type="EMBL" id="WINI01000003">
    <property type="protein sequence ID" value="MQR00287.1"/>
    <property type="molecule type" value="Genomic_DNA"/>
</dbReference>
<comment type="function">
    <text evidence="9">Site-specific tyrosine recombinase, which acts by catalyzing the cutting and rejoining of the recombining DNA molecules. The XerC-XerD complex is essential to convert dimers of the bacterial chromosome into monomers to permit their segregation at cell division. It also contributes to the segregational stability of plasmids.</text>
</comment>
<dbReference type="GO" id="GO:0003677">
    <property type="term" value="F:DNA binding"/>
    <property type="evidence" value="ECO:0007669"/>
    <property type="project" value="UniProtKB-UniRule"/>
</dbReference>
<dbReference type="Proteomes" id="UP000451565">
    <property type="component" value="Unassembled WGS sequence"/>
</dbReference>
<feature type="active site" evidence="9">
    <location>
        <position position="144"/>
    </location>
</feature>
<dbReference type="InterPro" id="IPR011010">
    <property type="entry name" value="DNA_brk_join_enz"/>
</dbReference>
<accession>A0A843YQM9</accession>
<evidence type="ECO:0000256" key="5">
    <source>
        <dbReference type="ARBA" id="ARBA00022908"/>
    </source>
</evidence>
<feature type="domain" description="Tyr recombinase" evidence="10">
    <location>
        <begin position="100"/>
        <end position="303"/>
    </location>
</feature>
<dbReference type="PANTHER" id="PTHR30349:SF81">
    <property type="entry name" value="TYROSINE RECOMBINASE XERC"/>
    <property type="match status" value="1"/>
</dbReference>
<evidence type="ECO:0000256" key="1">
    <source>
        <dbReference type="ARBA" id="ARBA00004496"/>
    </source>
</evidence>
<dbReference type="HAMAP" id="MF_01808">
    <property type="entry name" value="Recomb_XerC_XerD"/>
    <property type="match status" value="1"/>
</dbReference>
<dbReference type="Gene3D" id="1.10.150.130">
    <property type="match status" value="1"/>
</dbReference>
<evidence type="ECO:0000256" key="6">
    <source>
        <dbReference type="ARBA" id="ARBA00023125"/>
    </source>
</evidence>
<sequence>MLSKHTTGNYARDLAELLTLSQSLWSNAPELPQKTQQNFSNLTHAHVRKFAMQLHSRGLSSRSIARKLSAWRGFFEWLTSQTPLASNPVDGVKAPKRAKPLPKALATDDAVRLVANANPSTGSNTTLTLCNHAMFELLYSSGLRVSELAALDVQFIKQSGYTSTGWVDLDAAEVQVTGKGNKVRIVPVGELAIAAIRDWLAVRANLLKNDIADEAKNAHALFLSERGTRVSSRVIQLRLNTHAQALGMPTHVHPHVLRHSFASHMLQGSGDLRAVQEMLGHSSITSTQIYTSLDFQRLAQVYDAAHPRAKKITEK</sequence>
<dbReference type="GO" id="GO:0009037">
    <property type="term" value="F:tyrosine-based site-specific recombinase activity"/>
    <property type="evidence" value="ECO:0007669"/>
    <property type="project" value="UniProtKB-UniRule"/>
</dbReference>
<dbReference type="InterPro" id="IPR050090">
    <property type="entry name" value="Tyrosine_recombinase_XerCD"/>
</dbReference>
<name>A0A843YQM9_9BURK</name>